<dbReference type="STRING" id="213588.SAMN02745204_01308"/>
<evidence type="ECO:0000256" key="6">
    <source>
        <dbReference type="ARBA" id="ARBA00023235"/>
    </source>
</evidence>
<accession>A0A1M4X0T1</accession>
<comment type="subcellular location">
    <subcellularLocation>
        <location evidence="7">Periplasm</location>
    </subcellularLocation>
    <text evidence="7">Is capable of associating with the outer membrane.</text>
</comment>
<evidence type="ECO:0000313" key="10">
    <source>
        <dbReference type="EMBL" id="SHE87099.1"/>
    </source>
</evidence>
<evidence type="ECO:0000256" key="7">
    <source>
        <dbReference type="HAMAP-Rule" id="MF_01183"/>
    </source>
</evidence>
<dbReference type="Gene3D" id="1.10.4030.10">
    <property type="entry name" value="Porin chaperone SurA, peptide-binding domain"/>
    <property type="match status" value="1"/>
</dbReference>
<dbReference type="GO" id="GO:0050821">
    <property type="term" value="P:protein stabilization"/>
    <property type="evidence" value="ECO:0007669"/>
    <property type="project" value="InterPro"/>
</dbReference>
<dbReference type="GO" id="GO:0042277">
    <property type="term" value="F:peptide binding"/>
    <property type="evidence" value="ECO:0007669"/>
    <property type="project" value="InterPro"/>
</dbReference>
<protein>
    <recommendedName>
        <fullName evidence="7">Chaperone SurA</fullName>
    </recommendedName>
    <alternativeName>
        <fullName evidence="7">Peptidyl-prolyl cis-trans isomerase SurA</fullName>
        <shortName evidence="7">PPIase SurA</shortName>
        <ecNumber evidence="7">5.2.1.8</ecNumber>
    </alternativeName>
    <alternativeName>
        <fullName evidence="7">Rotamase SurA</fullName>
    </alternativeName>
</protein>
<gene>
    <name evidence="7" type="primary">surA</name>
    <name evidence="10" type="ORF">SAMN02745204_01308</name>
</gene>
<evidence type="ECO:0000256" key="8">
    <source>
        <dbReference type="SAM" id="MobiDB-lite"/>
    </source>
</evidence>
<feature type="chain" id="PRO_5009990056" description="Chaperone SurA" evidence="7">
    <location>
        <begin position="30"/>
        <end position="478"/>
    </location>
</feature>
<dbReference type="EMBL" id="FQUK01000018">
    <property type="protein sequence ID" value="SHE87099.1"/>
    <property type="molecule type" value="Genomic_DNA"/>
</dbReference>
<dbReference type="InterPro" id="IPR046357">
    <property type="entry name" value="PPIase_dom_sf"/>
</dbReference>
<dbReference type="SUPFAM" id="SSF109998">
    <property type="entry name" value="Triger factor/SurA peptide-binding domain-like"/>
    <property type="match status" value="1"/>
</dbReference>
<dbReference type="SUPFAM" id="SSF54534">
    <property type="entry name" value="FKBP-like"/>
    <property type="match status" value="2"/>
</dbReference>
<proteinExistence type="inferred from homology"/>
<feature type="domain" description="PpiC" evidence="9">
    <location>
        <begin position="181"/>
        <end position="283"/>
    </location>
</feature>
<keyword evidence="6 7" id="KW-0413">Isomerase</keyword>
<evidence type="ECO:0000313" key="11">
    <source>
        <dbReference type="Proteomes" id="UP000242857"/>
    </source>
</evidence>
<dbReference type="PROSITE" id="PS01096">
    <property type="entry name" value="PPIC_PPIASE_1"/>
    <property type="match status" value="1"/>
</dbReference>
<keyword evidence="4 7" id="KW-0697">Rotamase</keyword>
<dbReference type="InterPro" id="IPR050280">
    <property type="entry name" value="OMP_Chaperone_SurA"/>
</dbReference>
<organism evidence="10 11">
    <name type="scientific">Thermomonas hydrothermalis</name>
    <dbReference type="NCBI Taxonomy" id="213588"/>
    <lineage>
        <taxon>Bacteria</taxon>
        <taxon>Pseudomonadati</taxon>
        <taxon>Pseudomonadota</taxon>
        <taxon>Gammaproteobacteria</taxon>
        <taxon>Lysobacterales</taxon>
        <taxon>Lysobacteraceae</taxon>
        <taxon>Thermomonas</taxon>
    </lineage>
</organism>
<dbReference type="InterPro" id="IPR023058">
    <property type="entry name" value="PPIase_PpiC_CS"/>
</dbReference>
<dbReference type="EC" id="5.2.1.8" evidence="7"/>
<dbReference type="PANTHER" id="PTHR47637">
    <property type="entry name" value="CHAPERONE SURA"/>
    <property type="match status" value="1"/>
</dbReference>
<dbReference type="HAMAP" id="MF_01183">
    <property type="entry name" value="Chaperone_SurA"/>
    <property type="match status" value="1"/>
</dbReference>
<dbReference type="RefSeq" id="WP_072755805.1">
    <property type="nucleotide sequence ID" value="NZ_FQUK01000018.1"/>
</dbReference>
<dbReference type="InterPro" id="IPR027304">
    <property type="entry name" value="Trigger_fact/SurA_dom_sf"/>
</dbReference>
<keyword evidence="5 7" id="KW-0143">Chaperone</keyword>
<evidence type="ECO:0000256" key="4">
    <source>
        <dbReference type="ARBA" id="ARBA00023110"/>
    </source>
</evidence>
<dbReference type="Pfam" id="PF13616">
    <property type="entry name" value="Rotamase_3"/>
    <property type="match status" value="1"/>
</dbReference>
<dbReference type="PANTHER" id="PTHR47637:SF1">
    <property type="entry name" value="CHAPERONE SURA"/>
    <property type="match status" value="1"/>
</dbReference>
<comment type="catalytic activity">
    <reaction evidence="7">
        <text>[protein]-peptidylproline (omega=180) = [protein]-peptidylproline (omega=0)</text>
        <dbReference type="Rhea" id="RHEA:16237"/>
        <dbReference type="Rhea" id="RHEA-COMP:10747"/>
        <dbReference type="Rhea" id="RHEA-COMP:10748"/>
        <dbReference type="ChEBI" id="CHEBI:83833"/>
        <dbReference type="ChEBI" id="CHEBI:83834"/>
        <dbReference type="EC" id="5.2.1.8"/>
    </reaction>
</comment>
<keyword evidence="3 7" id="KW-0574">Periplasm</keyword>
<dbReference type="AlphaFoldDB" id="A0A1M4X0T1"/>
<keyword evidence="2 7" id="KW-0677">Repeat</keyword>
<feature type="compositionally biased region" description="Basic and acidic residues" evidence="8">
    <location>
        <begin position="452"/>
        <end position="466"/>
    </location>
</feature>
<dbReference type="InterPro" id="IPR000297">
    <property type="entry name" value="PPIase_PpiC"/>
</dbReference>
<dbReference type="Proteomes" id="UP000242857">
    <property type="component" value="Unassembled WGS sequence"/>
</dbReference>
<dbReference type="InterPro" id="IPR015391">
    <property type="entry name" value="SurA_N"/>
</dbReference>
<dbReference type="PROSITE" id="PS50198">
    <property type="entry name" value="PPIC_PPIASE_2"/>
    <property type="match status" value="2"/>
</dbReference>
<dbReference type="OrthoDB" id="14196at2"/>
<evidence type="ECO:0000256" key="1">
    <source>
        <dbReference type="ARBA" id="ARBA00022729"/>
    </source>
</evidence>
<sequence precursor="true">MTSFPRLRLPRLLLALLLPALLLSGQASAQQETLQPVEQIAAVVNDDVILRSELERAIANIRAQYKGHEDQLPPDNVLERQVLERLILVRLQLARASDAGITASDAEIERAVQAVAQQNGLSVDQLRERIAADGMSFADFRNNLRDEIIMQKLRQSFAQSRISVSEAEVDAAMATAANTAVQQYHLAHILVATPDGASPEQIATAQKKIEGIKSLIDRGEMSFSAAAVRYSDSPNALEGGDLGWRSLNEIPPSFAAAIQQMQPGEILGPIRGPSGFQLVQLVDTRTQAPGSGDKVTQFSARQILIKVDDKTSDAAAKAKADTLAARLAGGADFAKLASENSDDLTTRRRGGDLGWFTTDTYGTAFGLQVAALADGQISAPFKTDQGWVIVQRLGTREIAAGDENLRAQIRETIGRRKLEDEWNRFLREMRGEAYVDVRDAQGRSTSAPLPETPKEKHKTEPGRELQDASAAGRFMDTP</sequence>
<comment type="function">
    <text evidence="7">Chaperone involved in the correct folding and assembly of outer membrane proteins. Recognizes specific patterns of aromatic residues and the orientation of their side chains, which are found more frequently in integral outer membrane proteins. May act in both early periplasmic and late outer membrane-associated steps of protein maturation.</text>
</comment>
<dbReference type="Pfam" id="PF00639">
    <property type="entry name" value="Rotamase"/>
    <property type="match status" value="1"/>
</dbReference>
<evidence type="ECO:0000256" key="2">
    <source>
        <dbReference type="ARBA" id="ARBA00022737"/>
    </source>
</evidence>
<dbReference type="Pfam" id="PF09312">
    <property type="entry name" value="SurA_N"/>
    <property type="match status" value="1"/>
</dbReference>
<keyword evidence="11" id="KW-1185">Reference proteome</keyword>
<dbReference type="GO" id="GO:0043165">
    <property type="term" value="P:Gram-negative-bacterium-type cell outer membrane assembly"/>
    <property type="evidence" value="ECO:0007669"/>
    <property type="project" value="InterPro"/>
</dbReference>
<name>A0A1M4X0T1_9GAMM</name>
<comment type="domain">
    <text evidence="7">The PPIase activity resides only in the second parvulin domain. The N-terminal region and the C-terminal tail are necessary and sufficient for the chaperone activity of SurA. The PPIase activity is dispensable for SurA to function as a chaperone. The N-terminal region and the C-terminal tail are also required for porin recognition.</text>
</comment>
<evidence type="ECO:0000256" key="5">
    <source>
        <dbReference type="ARBA" id="ARBA00023186"/>
    </source>
</evidence>
<feature type="signal peptide" evidence="7">
    <location>
        <begin position="1"/>
        <end position="29"/>
    </location>
</feature>
<feature type="region of interest" description="Disordered" evidence="8">
    <location>
        <begin position="437"/>
        <end position="478"/>
    </location>
</feature>
<evidence type="ECO:0000256" key="3">
    <source>
        <dbReference type="ARBA" id="ARBA00022764"/>
    </source>
</evidence>
<dbReference type="GO" id="GO:0003755">
    <property type="term" value="F:peptidyl-prolyl cis-trans isomerase activity"/>
    <property type="evidence" value="ECO:0007669"/>
    <property type="project" value="UniProtKB-UniRule"/>
</dbReference>
<feature type="domain" description="PpiC" evidence="9">
    <location>
        <begin position="295"/>
        <end position="394"/>
    </location>
</feature>
<dbReference type="Gene3D" id="3.10.50.40">
    <property type="match status" value="2"/>
</dbReference>
<dbReference type="GO" id="GO:0051082">
    <property type="term" value="F:unfolded protein binding"/>
    <property type="evidence" value="ECO:0007669"/>
    <property type="project" value="UniProtKB-UniRule"/>
</dbReference>
<keyword evidence="1 7" id="KW-0732">Signal</keyword>
<evidence type="ECO:0000259" key="9">
    <source>
        <dbReference type="PROSITE" id="PS50198"/>
    </source>
</evidence>
<dbReference type="InterPro" id="IPR023034">
    <property type="entry name" value="PPIase_SurA"/>
</dbReference>
<dbReference type="GO" id="GO:0006457">
    <property type="term" value="P:protein folding"/>
    <property type="evidence" value="ECO:0007669"/>
    <property type="project" value="UniProtKB-UniRule"/>
</dbReference>
<dbReference type="GO" id="GO:0030288">
    <property type="term" value="C:outer membrane-bounded periplasmic space"/>
    <property type="evidence" value="ECO:0007669"/>
    <property type="project" value="InterPro"/>
</dbReference>
<reference evidence="11" key="1">
    <citation type="submission" date="2016-11" db="EMBL/GenBank/DDBJ databases">
        <authorList>
            <person name="Varghese N."/>
            <person name="Submissions S."/>
        </authorList>
    </citation>
    <scope>NUCLEOTIDE SEQUENCE [LARGE SCALE GENOMIC DNA]</scope>
    <source>
        <strain evidence="11">DSM 14834</strain>
    </source>
</reference>